<keyword evidence="4 6" id="KW-0195">Cyclin</keyword>
<feature type="domain" description="Cyclin-like" evidence="7">
    <location>
        <begin position="123"/>
        <end position="207"/>
    </location>
</feature>
<comment type="caution">
    <text evidence="9">The sequence shown here is derived from an EMBL/GenBank/DDBJ whole genome shotgun (WGS) entry which is preliminary data.</text>
</comment>
<dbReference type="GO" id="GO:0051301">
    <property type="term" value="P:cell division"/>
    <property type="evidence" value="ECO:0007669"/>
    <property type="project" value="UniProtKB-KW"/>
</dbReference>
<keyword evidence="3" id="KW-0132">Cell division</keyword>
<dbReference type="InterPro" id="IPR004367">
    <property type="entry name" value="Cyclin_C-dom"/>
</dbReference>
<dbReference type="Gene3D" id="1.10.472.10">
    <property type="entry name" value="Cyclin-like"/>
    <property type="match status" value="2"/>
</dbReference>
<accession>A0A814J381</accession>
<dbReference type="AlphaFoldDB" id="A0A814J381"/>
<dbReference type="SMART" id="SM00385">
    <property type="entry name" value="CYCLIN"/>
    <property type="match status" value="2"/>
</dbReference>
<comment type="function">
    <text evidence="1">Essential for the control of the cell cycle at the G2/M (mitosis) transition.</text>
</comment>
<dbReference type="InterPro" id="IPR039361">
    <property type="entry name" value="Cyclin"/>
</dbReference>
<evidence type="ECO:0000256" key="1">
    <source>
        <dbReference type="ARBA" id="ARBA00003222"/>
    </source>
</evidence>
<dbReference type="InterPro" id="IPR036915">
    <property type="entry name" value="Cyclin-like_sf"/>
</dbReference>
<dbReference type="PANTHER" id="PTHR10177">
    <property type="entry name" value="CYCLINS"/>
    <property type="match status" value="1"/>
</dbReference>
<dbReference type="GO" id="GO:0044772">
    <property type="term" value="P:mitotic cell cycle phase transition"/>
    <property type="evidence" value="ECO:0007669"/>
    <property type="project" value="InterPro"/>
</dbReference>
<dbReference type="EMBL" id="CAJNOC010004760">
    <property type="protein sequence ID" value="CAF1032727.1"/>
    <property type="molecule type" value="Genomic_DNA"/>
</dbReference>
<comment type="similarity">
    <text evidence="2">Belongs to the cyclin family. Cyclin AB subfamily.</text>
</comment>
<dbReference type="GO" id="GO:0005829">
    <property type="term" value="C:cytosol"/>
    <property type="evidence" value="ECO:0007669"/>
    <property type="project" value="UniProtKB-ARBA"/>
</dbReference>
<feature type="domain" description="Cyclin-like" evidence="7">
    <location>
        <begin position="220"/>
        <end position="301"/>
    </location>
</feature>
<proteinExistence type="inferred from homology"/>
<dbReference type="InterPro" id="IPR006671">
    <property type="entry name" value="Cyclin_N"/>
</dbReference>
<organism evidence="9 10">
    <name type="scientific">Brachionus calyciflorus</name>
    <dbReference type="NCBI Taxonomy" id="104777"/>
    <lineage>
        <taxon>Eukaryota</taxon>
        <taxon>Metazoa</taxon>
        <taxon>Spiralia</taxon>
        <taxon>Gnathifera</taxon>
        <taxon>Rotifera</taxon>
        <taxon>Eurotatoria</taxon>
        <taxon>Monogononta</taxon>
        <taxon>Pseudotrocha</taxon>
        <taxon>Ploima</taxon>
        <taxon>Brachionidae</taxon>
        <taxon>Brachionus</taxon>
    </lineage>
</organism>
<evidence type="ECO:0000259" key="8">
    <source>
        <dbReference type="SMART" id="SM01332"/>
    </source>
</evidence>
<reference evidence="9" key="1">
    <citation type="submission" date="2021-02" db="EMBL/GenBank/DDBJ databases">
        <authorList>
            <person name="Nowell W R."/>
        </authorList>
    </citation>
    <scope>NUCLEOTIDE SEQUENCE</scope>
    <source>
        <strain evidence="9">Ploen Becks lab</strain>
    </source>
</reference>
<dbReference type="GO" id="GO:0016538">
    <property type="term" value="F:cyclin-dependent protein serine/threonine kinase regulator activity"/>
    <property type="evidence" value="ECO:0007669"/>
    <property type="project" value="InterPro"/>
</dbReference>
<dbReference type="InterPro" id="IPR013763">
    <property type="entry name" value="Cyclin-like_dom"/>
</dbReference>
<evidence type="ECO:0000256" key="4">
    <source>
        <dbReference type="ARBA" id="ARBA00023127"/>
    </source>
</evidence>
<gene>
    <name evidence="9" type="ORF">OXX778_LOCUS17950</name>
</gene>
<evidence type="ECO:0000313" key="10">
    <source>
        <dbReference type="Proteomes" id="UP000663879"/>
    </source>
</evidence>
<keyword evidence="5" id="KW-0131">Cell cycle</keyword>
<dbReference type="InterPro" id="IPR046965">
    <property type="entry name" value="Cyclin_A/B-like"/>
</dbReference>
<sequence>MFHMKNFGSTRPVLNDIANKITYSGTQNLIIKPDEEQNPIIKSQSTSNLDFNRNEIVVPEAKNSFQKSPKVDNYNPDSHLYVAEYTAEIMSYLFDLEKKNNVTDKFLKRSSNQVVEARSRLVNSIVKTQIKFSLCQEVLFLTVQIIDRYLDLTPIEEIDLILLTGTAFFIASKYEDRSKVNLGSINRMTGYSYSRSDIKKMEVTILKKLDFSMKKPLPLQFLRRFSMISGVDFKEHTVAKYLLELSLLDFEFSMMKPSYVAACAFSLSIKLFKKVEWSSKLEIESTYKLVNLRHGMQKLAQLVLKVNQVDFEYKETWKKFNEPSMYQVSSLPELNGVKIREIALGFVE</sequence>
<feature type="domain" description="Cyclin C-terminal" evidence="8">
    <location>
        <begin position="216"/>
        <end position="334"/>
    </location>
</feature>
<dbReference type="Pfam" id="PF02984">
    <property type="entry name" value="Cyclin_C"/>
    <property type="match status" value="1"/>
</dbReference>
<dbReference type="FunFam" id="1.10.472.10:FF:000198">
    <property type="entry name" value="G2/mitotic-specific cyclin-B1"/>
    <property type="match status" value="1"/>
</dbReference>
<dbReference type="SUPFAM" id="SSF47954">
    <property type="entry name" value="Cyclin-like"/>
    <property type="match status" value="2"/>
</dbReference>
<dbReference type="Proteomes" id="UP000663879">
    <property type="component" value="Unassembled WGS sequence"/>
</dbReference>
<dbReference type="InterPro" id="IPR048258">
    <property type="entry name" value="Cyclins_cyclin-box"/>
</dbReference>
<keyword evidence="10" id="KW-1185">Reference proteome</keyword>
<evidence type="ECO:0000256" key="5">
    <source>
        <dbReference type="ARBA" id="ARBA00023306"/>
    </source>
</evidence>
<evidence type="ECO:0000256" key="6">
    <source>
        <dbReference type="RuleBase" id="RU000383"/>
    </source>
</evidence>
<evidence type="ECO:0000259" key="7">
    <source>
        <dbReference type="SMART" id="SM00385"/>
    </source>
</evidence>
<dbReference type="SMART" id="SM01332">
    <property type="entry name" value="Cyclin_C"/>
    <property type="match status" value="1"/>
</dbReference>
<dbReference type="Pfam" id="PF00134">
    <property type="entry name" value="Cyclin_N"/>
    <property type="match status" value="1"/>
</dbReference>
<evidence type="ECO:0000256" key="2">
    <source>
        <dbReference type="ARBA" id="ARBA00006955"/>
    </source>
</evidence>
<dbReference type="PIRSF" id="PIRSF001771">
    <property type="entry name" value="Cyclin_A_B_D_E"/>
    <property type="match status" value="1"/>
</dbReference>
<dbReference type="PROSITE" id="PS00292">
    <property type="entry name" value="CYCLINS"/>
    <property type="match status" value="1"/>
</dbReference>
<dbReference type="OrthoDB" id="5590282at2759"/>
<protein>
    <submittedName>
        <fullName evidence="9">Uncharacterized protein</fullName>
    </submittedName>
</protein>
<evidence type="ECO:0000313" key="9">
    <source>
        <dbReference type="EMBL" id="CAF1032727.1"/>
    </source>
</evidence>
<evidence type="ECO:0000256" key="3">
    <source>
        <dbReference type="ARBA" id="ARBA00022618"/>
    </source>
</evidence>
<name>A0A814J381_9BILA</name>